<sequence length="301" mass="33818">MSLVFDGLILFLLIAFGIFLIELSSNTQRWNKTKKRVLFFISSIIWLILFYGSFVEPRMLVTYTVPITLSDNATTTLRAVVIADPHLGPYKKSAWIERVVQKIETLDPDIIFFLGDAIYNKGHQAFDLWPLASLNAPYGKYAITGNHDYLNGGIQSVKDMLSQTGFTVLENEREQILVKEKSFTIIGIDDLWNGGNLTQAIDRSLPSEDLKILLSHNPEVVLYTSAREIDFTISGHTHGGQIRLPWIGSVPSLPTLLGRFYDKGLFFVQDKPLFISAGIGESGPRARLWNPPEISLLLISF</sequence>
<gene>
    <name evidence="3" type="ORF">CO172_00265</name>
</gene>
<keyword evidence="1" id="KW-1133">Transmembrane helix</keyword>
<protein>
    <recommendedName>
        <fullName evidence="2">Calcineurin-like phosphoesterase domain-containing protein</fullName>
    </recommendedName>
</protein>
<reference evidence="4" key="1">
    <citation type="submission" date="2017-09" db="EMBL/GenBank/DDBJ databases">
        <title>Depth-based differentiation of microbial function through sediment-hosted aquifers and enrichment of novel symbionts in the deep terrestrial subsurface.</title>
        <authorList>
            <person name="Probst A.J."/>
            <person name="Ladd B."/>
            <person name="Jarett J.K."/>
            <person name="Geller-Mcgrath D.E."/>
            <person name="Sieber C.M.K."/>
            <person name="Emerson J.B."/>
            <person name="Anantharaman K."/>
            <person name="Thomas B.C."/>
            <person name="Malmstrom R."/>
            <person name="Stieglmeier M."/>
            <person name="Klingl A."/>
            <person name="Woyke T."/>
            <person name="Ryan C.M."/>
            <person name="Banfield J.F."/>
        </authorList>
    </citation>
    <scope>NUCLEOTIDE SEQUENCE [LARGE SCALE GENOMIC DNA]</scope>
</reference>
<organism evidence="3 4">
    <name type="scientific">Candidatus Uhrbacteria bacterium CG_4_9_14_3_um_filter_36_7</name>
    <dbReference type="NCBI Taxonomy" id="1975033"/>
    <lineage>
        <taxon>Bacteria</taxon>
        <taxon>Candidatus Uhriibacteriota</taxon>
    </lineage>
</organism>
<keyword evidence="1" id="KW-0472">Membrane</keyword>
<evidence type="ECO:0000256" key="1">
    <source>
        <dbReference type="SAM" id="Phobius"/>
    </source>
</evidence>
<dbReference type="CDD" id="cd07385">
    <property type="entry name" value="MPP_YkuE_C"/>
    <property type="match status" value="1"/>
</dbReference>
<dbReference type="GO" id="GO:0016787">
    <property type="term" value="F:hydrolase activity"/>
    <property type="evidence" value="ECO:0007669"/>
    <property type="project" value="InterPro"/>
</dbReference>
<dbReference type="InterPro" id="IPR029052">
    <property type="entry name" value="Metallo-depent_PP-like"/>
</dbReference>
<feature type="transmembrane region" description="Helical" evidence="1">
    <location>
        <begin position="6"/>
        <end position="25"/>
    </location>
</feature>
<proteinExistence type="predicted"/>
<dbReference type="InterPro" id="IPR051158">
    <property type="entry name" value="Metallophosphoesterase_sf"/>
</dbReference>
<dbReference type="EMBL" id="PFWS01000005">
    <property type="protein sequence ID" value="PJA47680.1"/>
    <property type="molecule type" value="Genomic_DNA"/>
</dbReference>
<evidence type="ECO:0000259" key="2">
    <source>
        <dbReference type="Pfam" id="PF00149"/>
    </source>
</evidence>
<name>A0A2M7XIR3_9BACT</name>
<dbReference type="PANTHER" id="PTHR31302:SF0">
    <property type="entry name" value="TRANSMEMBRANE PROTEIN WITH METALLOPHOSPHOESTERASE DOMAIN"/>
    <property type="match status" value="1"/>
</dbReference>
<accession>A0A2M7XIR3</accession>
<evidence type="ECO:0000313" key="3">
    <source>
        <dbReference type="EMBL" id="PJA47680.1"/>
    </source>
</evidence>
<dbReference type="PANTHER" id="PTHR31302">
    <property type="entry name" value="TRANSMEMBRANE PROTEIN WITH METALLOPHOSPHOESTERASE DOMAIN-RELATED"/>
    <property type="match status" value="1"/>
</dbReference>
<evidence type="ECO:0000313" key="4">
    <source>
        <dbReference type="Proteomes" id="UP000229749"/>
    </source>
</evidence>
<feature type="domain" description="Calcineurin-like phosphoesterase" evidence="2">
    <location>
        <begin position="78"/>
        <end position="239"/>
    </location>
</feature>
<dbReference type="AlphaFoldDB" id="A0A2M7XIR3"/>
<dbReference type="Pfam" id="PF00149">
    <property type="entry name" value="Metallophos"/>
    <property type="match status" value="1"/>
</dbReference>
<comment type="caution">
    <text evidence="3">The sequence shown here is derived from an EMBL/GenBank/DDBJ whole genome shotgun (WGS) entry which is preliminary data.</text>
</comment>
<feature type="transmembrane region" description="Helical" evidence="1">
    <location>
        <begin position="37"/>
        <end position="54"/>
    </location>
</feature>
<dbReference type="SUPFAM" id="SSF56300">
    <property type="entry name" value="Metallo-dependent phosphatases"/>
    <property type="match status" value="1"/>
</dbReference>
<keyword evidence="1" id="KW-0812">Transmembrane</keyword>
<dbReference type="InterPro" id="IPR004843">
    <property type="entry name" value="Calcineurin-like_PHP"/>
</dbReference>
<dbReference type="Gene3D" id="3.60.21.10">
    <property type="match status" value="1"/>
</dbReference>
<dbReference type="Proteomes" id="UP000229749">
    <property type="component" value="Unassembled WGS sequence"/>
</dbReference>